<evidence type="ECO:0000313" key="2">
    <source>
        <dbReference type="EMBL" id="KKU74634.1"/>
    </source>
</evidence>
<accession>A0A0G1SYN5</accession>
<dbReference type="Gene3D" id="1.25.40.10">
    <property type="entry name" value="Tetratricopeptide repeat domain"/>
    <property type="match status" value="1"/>
</dbReference>
<evidence type="ECO:0000256" key="1">
    <source>
        <dbReference type="PROSITE-ProRule" id="PRU00339"/>
    </source>
</evidence>
<name>A0A0G1SYN5_9BACT</name>
<dbReference type="SUPFAM" id="SSF48452">
    <property type="entry name" value="TPR-like"/>
    <property type="match status" value="1"/>
</dbReference>
<feature type="non-terminal residue" evidence="2">
    <location>
        <position position="1"/>
    </location>
</feature>
<dbReference type="AlphaFoldDB" id="A0A0G1SYN5"/>
<protein>
    <submittedName>
        <fullName evidence="2">Uncharacterized protein</fullName>
    </submittedName>
</protein>
<evidence type="ECO:0000313" key="3">
    <source>
        <dbReference type="Proteomes" id="UP000034879"/>
    </source>
</evidence>
<feature type="repeat" description="TPR" evidence="1">
    <location>
        <begin position="34"/>
        <end position="67"/>
    </location>
</feature>
<dbReference type="InterPro" id="IPR019734">
    <property type="entry name" value="TPR_rpt"/>
</dbReference>
<sequence length="82" mass="9436">QTSPNYERLAWLYEHLIVLQPKQACDVQTAQKIASYYARLATSYFYLDRLDEAVLAARAAVRYDPGFRAEAEAFVRSFGRTL</sequence>
<gene>
    <name evidence="2" type="ORF">UY01_C0030G0009</name>
</gene>
<proteinExistence type="predicted"/>
<dbReference type="Proteomes" id="UP000034879">
    <property type="component" value="Unassembled WGS sequence"/>
</dbReference>
<dbReference type="EMBL" id="LCOJ01000030">
    <property type="protein sequence ID" value="KKU74634.1"/>
    <property type="molecule type" value="Genomic_DNA"/>
</dbReference>
<reference evidence="2 3" key="1">
    <citation type="journal article" date="2015" name="Nature">
        <title>rRNA introns, odd ribosomes, and small enigmatic genomes across a large radiation of phyla.</title>
        <authorList>
            <person name="Brown C.T."/>
            <person name="Hug L.A."/>
            <person name="Thomas B.C."/>
            <person name="Sharon I."/>
            <person name="Castelle C.J."/>
            <person name="Singh A."/>
            <person name="Wilkins M.J."/>
            <person name="Williams K.H."/>
            <person name="Banfield J.F."/>
        </authorList>
    </citation>
    <scope>NUCLEOTIDE SEQUENCE [LARGE SCALE GENOMIC DNA]</scope>
</reference>
<dbReference type="InterPro" id="IPR011990">
    <property type="entry name" value="TPR-like_helical_dom_sf"/>
</dbReference>
<organism evidence="2 3">
    <name type="scientific">Candidatus Nomurabacteria bacterium GW2011_GWB1_47_6</name>
    <dbReference type="NCBI Taxonomy" id="1618749"/>
    <lineage>
        <taxon>Bacteria</taxon>
        <taxon>Candidatus Nomuraibacteriota</taxon>
    </lineage>
</organism>
<keyword evidence="1" id="KW-0802">TPR repeat</keyword>
<comment type="caution">
    <text evidence="2">The sequence shown here is derived from an EMBL/GenBank/DDBJ whole genome shotgun (WGS) entry which is preliminary data.</text>
</comment>
<dbReference type="PROSITE" id="PS50005">
    <property type="entry name" value="TPR"/>
    <property type="match status" value="1"/>
</dbReference>